<dbReference type="AlphaFoldDB" id="A0A420EKE6"/>
<dbReference type="SMART" id="SM00347">
    <property type="entry name" value="HTH_MARR"/>
    <property type="match status" value="1"/>
</dbReference>
<dbReference type="GO" id="GO:0006950">
    <property type="term" value="P:response to stress"/>
    <property type="evidence" value="ECO:0007669"/>
    <property type="project" value="TreeGrafter"/>
</dbReference>
<dbReference type="PANTHER" id="PTHR33164">
    <property type="entry name" value="TRANSCRIPTIONAL REGULATOR, MARR FAMILY"/>
    <property type="match status" value="1"/>
</dbReference>
<dbReference type="InterPro" id="IPR016181">
    <property type="entry name" value="Acyl_CoA_acyltransferase"/>
</dbReference>
<gene>
    <name evidence="2" type="ORF">D6851_09050</name>
</gene>
<evidence type="ECO:0000313" key="3">
    <source>
        <dbReference type="Proteomes" id="UP000284395"/>
    </source>
</evidence>
<dbReference type="SUPFAM" id="SSF46785">
    <property type="entry name" value="Winged helix' DNA-binding domain"/>
    <property type="match status" value="1"/>
</dbReference>
<dbReference type="CDD" id="cd00090">
    <property type="entry name" value="HTH_ARSR"/>
    <property type="match status" value="1"/>
</dbReference>
<keyword evidence="2" id="KW-0808">Transferase</keyword>
<dbReference type="CDD" id="cd04301">
    <property type="entry name" value="NAT_SF"/>
    <property type="match status" value="1"/>
</dbReference>
<sequence>MESLMDILEDLGPVFLGSRLKRLAERLQAGAAEVLAEAELGVQPSHMPVLAALDRENMLIGQLAQAVGMSQPGVTRSVAQLVELGLAETQCTEDQRRRLASLTPAGKAMMVRARALVWPRLDAAVKEICPISPDLFCEQIAAIEAKLAEKRLAEYGPHTHRPALQIRDYEESVAACFRDINLEWIDDMFVVEDADLEVLDHPQEAIIQPGGEILFVESPDLGVIGTCALRKTGQGSFELTKMGVRSTARGLKAGEFLLQAAICRAGEIGAQELYLLTNSACQPAIHLYEKLGFSHDAGIMERYGARYARCDVAMLFTGTF</sequence>
<dbReference type="GO" id="GO:0003700">
    <property type="term" value="F:DNA-binding transcription factor activity"/>
    <property type="evidence" value="ECO:0007669"/>
    <property type="project" value="InterPro"/>
</dbReference>
<keyword evidence="3" id="KW-1185">Reference proteome</keyword>
<evidence type="ECO:0000259" key="1">
    <source>
        <dbReference type="PROSITE" id="PS51186"/>
    </source>
</evidence>
<reference evidence="2 3" key="1">
    <citation type="submission" date="2018-09" db="EMBL/GenBank/DDBJ databases">
        <title>Altererythrobacter spongiae sp. nov., isolated from a marine sponge.</title>
        <authorList>
            <person name="Zhuang L."/>
            <person name="Luo L."/>
        </authorList>
    </citation>
    <scope>NUCLEOTIDE SEQUENCE [LARGE SCALE GENOMIC DNA]</scope>
    <source>
        <strain evidence="2 3">HN-Y73</strain>
    </source>
</reference>
<dbReference type="PANTHER" id="PTHR33164:SF57">
    <property type="entry name" value="MARR-FAMILY TRANSCRIPTIONAL REGULATOR"/>
    <property type="match status" value="1"/>
</dbReference>
<dbReference type="InterPro" id="IPR000182">
    <property type="entry name" value="GNAT_dom"/>
</dbReference>
<dbReference type="Gene3D" id="1.10.10.10">
    <property type="entry name" value="Winged helix-like DNA-binding domain superfamily/Winged helix DNA-binding domain"/>
    <property type="match status" value="1"/>
</dbReference>
<organism evidence="2 3">
    <name type="scientific">Altericroceibacterium spongiae</name>
    <dbReference type="NCBI Taxonomy" id="2320269"/>
    <lineage>
        <taxon>Bacteria</taxon>
        <taxon>Pseudomonadati</taxon>
        <taxon>Pseudomonadota</taxon>
        <taxon>Alphaproteobacteria</taxon>
        <taxon>Sphingomonadales</taxon>
        <taxon>Erythrobacteraceae</taxon>
        <taxon>Altericroceibacterium</taxon>
    </lineage>
</organism>
<dbReference type="Pfam" id="PF12802">
    <property type="entry name" value="MarR_2"/>
    <property type="match status" value="1"/>
</dbReference>
<accession>A0A420EKE6</accession>
<dbReference type="InterPro" id="IPR011991">
    <property type="entry name" value="ArsR-like_HTH"/>
</dbReference>
<dbReference type="Gene3D" id="3.40.630.30">
    <property type="match status" value="1"/>
</dbReference>
<name>A0A420EKE6_9SPHN</name>
<comment type="caution">
    <text evidence="2">The sequence shown here is derived from an EMBL/GenBank/DDBJ whole genome shotgun (WGS) entry which is preliminary data.</text>
</comment>
<dbReference type="InterPro" id="IPR000835">
    <property type="entry name" value="HTH_MarR-typ"/>
</dbReference>
<dbReference type="Proteomes" id="UP000284395">
    <property type="component" value="Unassembled WGS sequence"/>
</dbReference>
<evidence type="ECO:0000313" key="2">
    <source>
        <dbReference type="EMBL" id="RKF21074.1"/>
    </source>
</evidence>
<dbReference type="InterPro" id="IPR036388">
    <property type="entry name" value="WH-like_DNA-bd_sf"/>
</dbReference>
<dbReference type="InterPro" id="IPR039422">
    <property type="entry name" value="MarR/SlyA-like"/>
</dbReference>
<feature type="domain" description="N-acetyltransferase" evidence="1">
    <location>
        <begin position="164"/>
        <end position="313"/>
    </location>
</feature>
<proteinExistence type="predicted"/>
<dbReference type="PROSITE" id="PS51186">
    <property type="entry name" value="GNAT"/>
    <property type="match status" value="1"/>
</dbReference>
<dbReference type="InterPro" id="IPR036390">
    <property type="entry name" value="WH_DNA-bd_sf"/>
</dbReference>
<dbReference type="Pfam" id="PF00583">
    <property type="entry name" value="Acetyltransf_1"/>
    <property type="match status" value="1"/>
</dbReference>
<dbReference type="SUPFAM" id="SSF55729">
    <property type="entry name" value="Acyl-CoA N-acyltransferases (Nat)"/>
    <property type="match status" value="1"/>
</dbReference>
<dbReference type="OrthoDB" id="1431064at2"/>
<protein>
    <submittedName>
        <fullName evidence="2">GNAT family N-acetyltransferase</fullName>
    </submittedName>
</protein>
<dbReference type="EMBL" id="RAPF01000004">
    <property type="protein sequence ID" value="RKF21074.1"/>
    <property type="molecule type" value="Genomic_DNA"/>
</dbReference>
<dbReference type="GO" id="GO:0016747">
    <property type="term" value="F:acyltransferase activity, transferring groups other than amino-acyl groups"/>
    <property type="evidence" value="ECO:0007669"/>
    <property type="project" value="InterPro"/>
</dbReference>